<dbReference type="EMBL" id="SAEB01000003">
    <property type="protein sequence ID" value="RVD88271.1"/>
    <property type="molecule type" value="Genomic_DNA"/>
</dbReference>
<dbReference type="Proteomes" id="UP000283090">
    <property type="component" value="Unassembled WGS sequence"/>
</dbReference>
<comment type="caution">
    <text evidence="3">The sequence shown here is derived from an EMBL/GenBank/DDBJ whole genome shotgun (WGS) entry which is preliminary data.</text>
</comment>
<evidence type="ECO:0000259" key="2">
    <source>
        <dbReference type="Pfam" id="PF08241"/>
    </source>
</evidence>
<dbReference type="Pfam" id="PF08241">
    <property type="entry name" value="Methyltransf_11"/>
    <property type="match status" value="1"/>
</dbReference>
<feature type="compositionally biased region" description="Basic and acidic residues" evidence="1">
    <location>
        <begin position="86"/>
        <end position="98"/>
    </location>
</feature>
<feature type="region of interest" description="Disordered" evidence="1">
    <location>
        <begin position="301"/>
        <end position="331"/>
    </location>
</feature>
<keyword evidence="4" id="KW-1185">Reference proteome</keyword>
<feature type="compositionally biased region" description="Polar residues" evidence="1">
    <location>
        <begin position="61"/>
        <end position="75"/>
    </location>
</feature>
<protein>
    <recommendedName>
        <fullName evidence="2">Methyltransferase type 11 domain-containing protein</fullName>
    </recommendedName>
</protein>
<feature type="compositionally biased region" description="Pro residues" evidence="1">
    <location>
        <begin position="152"/>
        <end position="165"/>
    </location>
</feature>
<proteinExistence type="predicted"/>
<dbReference type="InterPro" id="IPR013216">
    <property type="entry name" value="Methyltransf_11"/>
</dbReference>
<evidence type="ECO:0000256" key="1">
    <source>
        <dbReference type="SAM" id="MobiDB-lite"/>
    </source>
</evidence>
<dbReference type="STRING" id="97331.A0A437AAV0"/>
<sequence>MFGTIGFEYGDPRDKETVGQRKNRKATEREGSVLTNNSSERSSSPTPSSSRKPSSTTSSSAGSQKQAPPSIVSQKPKSRFGFFGSKSKDAPTPPEKKSSVSAGEGENTTPEPKISLLALDTTSLQPPKPINNGRIYNQHTPPSSECDILRQPPMPPPNVPVPPTPNAVEGPAAHRTRQSPATNQRIASDFNLRPILTNSSDEISPSSPRSGRIASMGDSSDSNQSQTETIDHSLQSFYIAEHETNYKYRPSTRDRMHPKTQPIQTQIQTQHQHQWPIAHMTNSGATPTTAGLPSYDTLGYSHHSTFDSKPPPSMRSASRSMSEKAPPSAHGRSSFQAALQRMENAGLKIMFKRLSEDWGSGAQDSDNAMLQEVAFEQRLWALVAAEWLTFGKSLQSDAHEYLLDAHITDGRRLLHLHGSAADGWVLAAKYPNVTVYSVSSQDISNPPCQWSAPLNHHALFLPQSNSPLPFPDNYFDVISTKSFPSILRLSEWVPTLRECNRVLRPGGWIELQIVDPVLTKQGELLREWLEARIVREMLEDSYAIKPSDDVLGFLQETGFDNVKRSRIALPASYNPKHKNIARGQGPDPDAARVMVLVGRHFYEELYRGFNPIMSGPGGDHLWWQNKAIKHECEILNTCFGLTFAFAQKI</sequence>
<feature type="compositionally biased region" description="Polar residues" evidence="1">
    <location>
        <begin position="134"/>
        <end position="143"/>
    </location>
</feature>
<gene>
    <name evidence="3" type="ORF">DFL_002460</name>
</gene>
<feature type="domain" description="Methyltransferase type 11" evidence="2">
    <location>
        <begin position="437"/>
        <end position="509"/>
    </location>
</feature>
<evidence type="ECO:0000313" key="4">
    <source>
        <dbReference type="Proteomes" id="UP000283090"/>
    </source>
</evidence>
<organism evidence="3 4">
    <name type="scientific">Arthrobotrys flagrans</name>
    <name type="common">Nematode-trapping fungus</name>
    <name type="synonym">Trichothecium flagrans</name>
    <dbReference type="NCBI Taxonomy" id="97331"/>
    <lineage>
        <taxon>Eukaryota</taxon>
        <taxon>Fungi</taxon>
        <taxon>Dikarya</taxon>
        <taxon>Ascomycota</taxon>
        <taxon>Pezizomycotina</taxon>
        <taxon>Orbiliomycetes</taxon>
        <taxon>Orbiliales</taxon>
        <taxon>Orbiliaceae</taxon>
        <taxon>Arthrobotrys</taxon>
    </lineage>
</organism>
<dbReference type="InterPro" id="IPR029063">
    <property type="entry name" value="SAM-dependent_MTases_sf"/>
</dbReference>
<evidence type="ECO:0000313" key="3">
    <source>
        <dbReference type="EMBL" id="RVD88271.1"/>
    </source>
</evidence>
<feature type="region of interest" description="Disordered" evidence="1">
    <location>
        <begin position="1"/>
        <end position="228"/>
    </location>
</feature>
<dbReference type="VEuPathDB" id="FungiDB:DFL_002460"/>
<name>A0A437AAV0_ARTFL</name>
<feature type="compositionally biased region" description="Polar residues" evidence="1">
    <location>
        <begin position="217"/>
        <end position="228"/>
    </location>
</feature>
<feature type="compositionally biased region" description="Low complexity" evidence="1">
    <location>
        <begin position="38"/>
        <end position="60"/>
    </location>
</feature>
<dbReference type="GO" id="GO:0008757">
    <property type="term" value="F:S-adenosylmethionine-dependent methyltransferase activity"/>
    <property type="evidence" value="ECO:0007669"/>
    <property type="project" value="InterPro"/>
</dbReference>
<dbReference type="AlphaFoldDB" id="A0A437AAV0"/>
<feature type="compositionally biased region" description="Basic and acidic residues" evidence="1">
    <location>
        <begin position="10"/>
        <end position="31"/>
    </location>
</feature>
<dbReference type="OrthoDB" id="3902588at2759"/>
<dbReference type="GeneID" id="93584771"/>
<dbReference type="RefSeq" id="XP_067493815.1">
    <property type="nucleotide sequence ID" value="XM_067631251.1"/>
</dbReference>
<accession>A0A437AAV0</accession>
<reference evidence="3 4" key="1">
    <citation type="submission" date="2019-01" db="EMBL/GenBank/DDBJ databases">
        <title>Intercellular communication is required for trap formation in the nematode-trapping fungus Duddingtonia flagrans.</title>
        <authorList>
            <person name="Youssar L."/>
            <person name="Wernet V."/>
            <person name="Hensel N."/>
            <person name="Hildebrandt H.-G."/>
            <person name="Fischer R."/>
        </authorList>
    </citation>
    <scope>NUCLEOTIDE SEQUENCE [LARGE SCALE GENOMIC DNA]</scope>
    <source>
        <strain evidence="3 4">CBS H-5679</strain>
    </source>
</reference>
<feature type="compositionally biased region" description="Low complexity" evidence="1">
    <location>
        <begin position="314"/>
        <end position="325"/>
    </location>
</feature>
<feature type="compositionally biased region" description="Low complexity" evidence="1">
    <location>
        <begin position="199"/>
        <end position="210"/>
    </location>
</feature>
<dbReference type="SUPFAM" id="SSF53335">
    <property type="entry name" value="S-adenosyl-L-methionine-dependent methyltransferases"/>
    <property type="match status" value="1"/>
</dbReference>
<dbReference type="Gene3D" id="3.40.50.150">
    <property type="entry name" value="Vaccinia Virus protein VP39"/>
    <property type="match status" value="1"/>
</dbReference>